<sequence length="637" mass="70344">MFSTQACRMSSEGVRPRGFYPSTKYLSPLERKRLRAIGKDPTPAPAEDKNARTPSKGAFKVAAGRQAGAKKEVAQKKRKRNASSPSNKLTEVRPKTKPAPSKAAPLPETKSWVIPLSEKDSTLCTASSVEPELEPPAKKARKFFSSGLRASVHSASKAMPATVVSWNGKFKLEFKPAVTTKKEPKAAIKRELAMTMPFKAQAGSAPTQSSKFSLPEQDVCDVPEEESTKDKQAGVGKENNHTATKSCEKWEVWMEKGSETQASAACKACGRSPANDIKEDSTRLEKENLPSAVVTGRKQSSSKPKRVEPELVESVITVSSRDSSACTSTLHEVLDEDHHLPLKALCTNVLCSGDGEKEAAEQSATPPPSRSGSPRSKTPYPIFSTPTSDHAKRELCKIPMSPIEVPKKKFLAASLDPNQLIIDAGQKKFGHTTCSTCGMVYTLGDAEDEKLHTKHHNSFLAVVKFPGWKNQREVGIYLDGKVIMVSPNDPKCMLNKMNEIRQMVDRELGIVEDESATHGPQMYFVFVSYDKRVLGFLSAQEIKEGYRVIPDDSGRMKNSFCCEREPVKAVCGISRIWTAPCYRRKRVASRLLDRLRLNFSFGCPIDLREIAFSDPTLMGRELAAAYTQNDRFLVYHQ</sequence>
<gene>
    <name evidence="13" type="ORF">V5799_005772</name>
</gene>
<feature type="compositionally biased region" description="Basic and acidic residues" evidence="10">
    <location>
        <begin position="276"/>
        <end position="288"/>
    </location>
</feature>
<feature type="compositionally biased region" description="Low complexity" evidence="10">
    <location>
        <begin position="370"/>
        <end position="379"/>
    </location>
</feature>
<dbReference type="InterPro" id="IPR016181">
    <property type="entry name" value="Acyl_CoA_acyltransferase"/>
</dbReference>
<comment type="subcellular location">
    <subcellularLocation>
        <location evidence="1">Nucleus</location>
    </subcellularLocation>
</comment>
<proteinExistence type="inferred from homology"/>
<feature type="region of interest" description="Disordered" evidence="10">
    <location>
        <begin position="357"/>
        <end position="388"/>
    </location>
</feature>
<keyword evidence="4" id="KW-0479">Metal-binding</keyword>
<dbReference type="PANTHER" id="PTHR45884">
    <property type="entry name" value="N-ACETYLTRANSFERASE ECO"/>
    <property type="match status" value="1"/>
</dbReference>
<feature type="domain" description="N-acetyltransferase ESCO zinc-finger" evidence="11">
    <location>
        <begin position="419"/>
        <end position="457"/>
    </location>
</feature>
<dbReference type="InterPro" id="IPR028005">
    <property type="entry name" value="AcTrfase_ESCO_Znf_dom"/>
</dbReference>
<dbReference type="Pfam" id="PF13880">
    <property type="entry name" value="Acetyltransf_13"/>
    <property type="match status" value="1"/>
</dbReference>
<dbReference type="GO" id="GO:0007064">
    <property type="term" value="P:mitotic sister chromatid cohesion"/>
    <property type="evidence" value="ECO:0007669"/>
    <property type="project" value="TreeGrafter"/>
</dbReference>
<keyword evidence="7" id="KW-0539">Nucleus</keyword>
<evidence type="ECO:0000256" key="8">
    <source>
        <dbReference type="ARBA" id="ARBA00023306"/>
    </source>
</evidence>
<keyword evidence="9" id="KW-0012">Acyltransferase</keyword>
<evidence type="ECO:0000256" key="3">
    <source>
        <dbReference type="ARBA" id="ARBA00022679"/>
    </source>
</evidence>
<evidence type="ECO:0000313" key="14">
    <source>
        <dbReference type="Proteomes" id="UP001321473"/>
    </source>
</evidence>
<keyword evidence="8" id="KW-0131">Cell cycle</keyword>
<dbReference type="GO" id="GO:0008270">
    <property type="term" value="F:zinc ion binding"/>
    <property type="evidence" value="ECO:0007669"/>
    <property type="project" value="UniProtKB-KW"/>
</dbReference>
<dbReference type="AlphaFoldDB" id="A0AAQ4DYA2"/>
<dbReference type="SUPFAM" id="SSF55729">
    <property type="entry name" value="Acyl-CoA N-acyltransferases (Nat)"/>
    <property type="match status" value="1"/>
</dbReference>
<evidence type="ECO:0000256" key="2">
    <source>
        <dbReference type="ARBA" id="ARBA00005816"/>
    </source>
</evidence>
<feature type="compositionally biased region" description="Low complexity" evidence="10">
    <location>
        <begin position="98"/>
        <end position="107"/>
    </location>
</feature>
<evidence type="ECO:0000256" key="1">
    <source>
        <dbReference type="ARBA" id="ARBA00004123"/>
    </source>
</evidence>
<evidence type="ECO:0000259" key="12">
    <source>
        <dbReference type="Pfam" id="PF13880"/>
    </source>
</evidence>
<evidence type="ECO:0000256" key="5">
    <source>
        <dbReference type="ARBA" id="ARBA00022771"/>
    </source>
</evidence>
<protein>
    <submittedName>
        <fullName evidence="13">Uncharacterized protein</fullName>
    </submittedName>
</protein>
<dbReference type="Proteomes" id="UP001321473">
    <property type="component" value="Unassembled WGS sequence"/>
</dbReference>
<feature type="region of interest" description="Disordered" evidence="10">
    <location>
        <begin position="1"/>
        <end position="108"/>
    </location>
</feature>
<comment type="similarity">
    <text evidence="2">Belongs to the acetyltransferase family. ECO subfamily.</text>
</comment>
<dbReference type="InterPro" id="IPR028009">
    <property type="entry name" value="ESCO_Acetyltransf_dom"/>
</dbReference>
<comment type="caution">
    <text evidence="13">The sequence shown here is derived from an EMBL/GenBank/DDBJ whole genome shotgun (WGS) entry which is preliminary data.</text>
</comment>
<keyword evidence="14" id="KW-1185">Reference proteome</keyword>
<dbReference type="EMBL" id="JARKHS020025453">
    <property type="protein sequence ID" value="KAK8767442.1"/>
    <property type="molecule type" value="Genomic_DNA"/>
</dbReference>
<organism evidence="13 14">
    <name type="scientific">Amblyomma americanum</name>
    <name type="common">Lone star tick</name>
    <dbReference type="NCBI Taxonomy" id="6943"/>
    <lineage>
        <taxon>Eukaryota</taxon>
        <taxon>Metazoa</taxon>
        <taxon>Ecdysozoa</taxon>
        <taxon>Arthropoda</taxon>
        <taxon>Chelicerata</taxon>
        <taxon>Arachnida</taxon>
        <taxon>Acari</taxon>
        <taxon>Parasitiformes</taxon>
        <taxon>Ixodida</taxon>
        <taxon>Ixodoidea</taxon>
        <taxon>Ixodidae</taxon>
        <taxon>Amblyomminae</taxon>
        <taxon>Amblyomma</taxon>
    </lineage>
</organism>
<evidence type="ECO:0000259" key="11">
    <source>
        <dbReference type="Pfam" id="PF13878"/>
    </source>
</evidence>
<evidence type="ECO:0000256" key="4">
    <source>
        <dbReference type="ARBA" id="ARBA00022723"/>
    </source>
</evidence>
<keyword evidence="6" id="KW-0862">Zinc</keyword>
<keyword evidence="5" id="KW-0863">Zinc-finger</keyword>
<evidence type="ECO:0000256" key="10">
    <source>
        <dbReference type="SAM" id="MobiDB-lite"/>
    </source>
</evidence>
<name>A0AAQ4DYA2_AMBAM</name>
<dbReference type="GO" id="GO:0005634">
    <property type="term" value="C:nucleus"/>
    <property type="evidence" value="ECO:0007669"/>
    <property type="project" value="UniProtKB-SubCell"/>
</dbReference>
<keyword evidence="3" id="KW-0808">Transferase</keyword>
<evidence type="ECO:0000313" key="13">
    <source>
        <dbReference type="EMBL" id="KAK8767442.1"/>
    </source>
</evidence>
<accession>A0AAQ4DYA2</accession>
<feature type="region of interest" description="Disordered" evidence="10">
    <location>
        <begin position="270"/>
        <end position="308"/>
    </location>
</feature>
<evidence type="ECO:0000256" key="6">
    <source>
        <dbReference type="ARBA" id="ARBA00022833"/>
    </source>
</evidence>
<dbReference type="PANTHER" id="PTHR45884:SF2">
    <property type="entry name" value="N-ACETYLTRANSFERASE ECO"/>
    <property type="match status" value="1"/>
</dbReference>
<dbReference type="Pfam" id="PF13878">
    <property type="entry name" value="zf-C2H2_3"/>
    <property type="match status" value="1"/>
</dbReference>
<reference evidence="13 14" key="1">
    <citation type="journal article" date="2023" name="Arcadia Sci">
        <title>De novo assembly of a long-read Amblyomma americanum tick genome.</title>
        <authorList>
            <person name="Chou S."/>
            <person name="Poskanzer K.E."/>
            <person name="Rollins M."/>
            <person name="Thuy-Boun P.S."/>
        </authorList>
    </citation>
    <scope>NUCLEOTIDE SEQUENCE [LARGE SCALE GENOMIC DNA]</scope>
    <source>
        <strain evidence="13">F_SG_1</strain>
        <tissue evidence="13">Salivary glands</tissue>
    </source>
</reference>
<feature type="domain" description="N-acetyltransferase ESCO acetyl-transferase" evidence="12">
    <location>
        <begin position="567"/>
        <end position="635"/>
    </location>
</feature>
<evidence type="ECO:0000256" key="7">
    <source>
        <dbReference type="ARBA" id="ARBA00023242"/>
    </source>
</evidence>
<dbReference type="GO" id="GO:0000785">
    <property type="term" value="C:chromatin"/>
    <property type="evidence" value="ECO:0007669"/>
    <property type="project" value="TreeGrafter"/>
</dbReference>
<dbReference type="GO" id="GO:0061733">
    <property type="term" value="F:protein-lysine-acetyltransferase activity"/>
    <property type="evidence" value="ECO:0007669"/>
    <property type="project" value="TreeGrafter"/>
</dbReference>
<evidence type="ECO:0000256" key="9">
    <source>
        <dbReference type="ARBA" id="ARBA00023315"/>
    </source>
</evidence>